<dbReference type="Proteomes" id="UP001162992">
    <property type="component" value="Chromosome 3"/>
</dbReference>
<keyword evidence="2" id="KW-1185">Reference proteome</keyword>
<dbReference type="EMBL" id="CM055094">
    <property type="protein sequence ID" value="KAJ7562596.1"/>
    <property type="molecule type" value="Genomic_DNA"/>
</dbReference>
<comment type="caution">
    <text evidence="1">The sequence shown here is derived from an EMBL/GenBank/DDBJ whole genome shotgun (WGS) entry which is preliminary data.</text>
</comment>
<proteinExistence type="predicted"/>
<accession>A0ACC2E811</accession>
<reference evidence="2" key="1">
    <citation type="journal article" date="2024" name="Proc. Natl. Acad. Sci. U.S.A.">
        <title>Extraordinary preservation of gene collinearity over three hundred million years revealed in homosporous lycophytes.</title>
        <authorList>
            <person name="Li C."/>
            <person name="Wickell D."/>
            <person name="Kuo L.Y."/>
            <person name="Chen X."/>
            <person name="Nie B."/>
            <person name="Liao X."/>
            <person name="Peng D."/>
            <person name="Ji J."/>
            <person name="Jenkins J."/>
            <person name="Williams M."/>
            <person name="Shu S."/>
            <person name="Plott C."/>
            <person name="Barry K."/>
            <person name="Rajasekar S."/>
            <person name="Grimwood J."/>
            <person name="Han X."/>
            <person name="Sun S."/>
            <person name="Hou Z."/>
            <person name="He W."/>
            <person name="Dai G."/>
            <person name="Sun C."/>
            <person name="Schmutz J."/>
            <person name="Leebens-Mack J.H."/>
            <person name="Li F.W."/>
            <person name="Wang L."/>
        </authorList>
    </citation>
    <scope>NUCLEOTIDE SEQUENCE [LARGE SCALE GENOMIC DNA]</scope>
    <source>
        <strain evidence="2">cv. PW_Plant_1</strain>
    </source>
</reference>
<name>A0ACC2E811_DIPCM</name>
<evidence type="ECO:0000313" key="1">
    <source>
        <dbReference type="EMBL" id="KAJ7562596.1"/>
    </source>
</evidence>
<protein>
    <submittedName>
        <fullName evidence="1">Uncharacterized protein</fullName>
    </submittedName>
</protein>
<sequence length="178" mass="19410">MWLVQRLTGSSVTRLRCEQSKPSLPNHHEKAEAPVKSMPGSFDAANSSSVSDSYSHSEAESYRPSLETEAYFWHTSKPSAKNHTVAEALTNSIVSFTDSASSMDFDSECNDAAPSMSDSWDGYETEAFVSSLSSPSIFSAIFLHELPALSPTACTYMDFLGSSVAPNFQFSQLEHCQA</sequence>
<organism evidence="1 2">
    <name type="scientific">Diphasiastrum complanatum</name>
    <name type="common">Issler's clubmoss</name>
    <name type="synonym">Lycopodium complanatum</name>
    <dbReference type="NCBI Taxonomy" id="34168"/>
    <lineage>
        <taxon>Eukaryota</taxon>
        <taxon>Viridiplantae</taxon>
        <taxon>Streptophyta</taxon>
        <taxon>Embryophyta</taxon>
        <taxon>Tracheophyta</taxon>
        <taxon>Lycopodiopsida</taxon>
        <taxon>Lycopodiales</taxon>
        <taxon>Lycopodiaceae</taxon>
        <taxon>Lycopodioideae</taxon>
        <taxon>Diphasiastrum</taxon>
    </lineage>
</organism>
<evidence type="ECO:0000313" key="2">
    <source>
        <dbReference type="Proteomes" id="UP001162992"/>
    </source>
</evidence>
<gene>
    <name evidence="1" type="ORF">O6H91_03G076200</name>
</gene>